<proteinExistence type="predicted"/>
<gene>
    <name evidence="1" type="ORF">B1B_03987</name>
</gene>
<name>T1CS83_9ZZZZ</name>
<dbReference type="EMBL" id="AUZY01002486">
    <property type="protein sequence ID" value="EQD72155.1"/>
    <property type="molecule type" value="Genomic_DNA"/>
</dbReference>
<feature type="non-terminal residue" evidence="1">
    <location>
        <position position="1"/>
    </location>
</feature>
<dbReference type="AlphaFoldDB" id="T1CS83"/>
<reference evidence="1" key="1">
    <citation type="submission" date="2013-08" db="EMBL/GenBank/DDBJ databases">
        <authorList>
            <person name="Mendez C."/>
            <person name="Richter M."/>
            <person name="Ferrer M."/>
            <person name="Sanchez J."/>
        </authorList>
    </citation>
    <scope>NUCLEOTIDE SEQUENCE</scope>
</reference>
<sequence length="75" mass="8438">YRRIASRRGPIKAVVALEHAMLIAIWNMLSDGTFYSDPGDDFYARRSPDKTKTRAVDQLRQLGYVVSLEPILVAG</sequence>
<reference evidence="1" key="2">
    <citation type="journal article" date="2014" name="ISME J.">
        <title>Microbial stratification in low pH oxic and suboxic macroscopic growths along an acid mine drainage.</title>
        <authorList>
            <person name="Mendez-Garcia C."/>
            <person name="Mesa V."/>
            <person name="Sprenger R.R."/>
            <person name="Richter M."/>
            <person name="Diez M.S."/>
            <person name="Solano J."/>
            <person name="Bargiela R."/>
            <person name="Golyshina O.V."/>
            <person name="Manteca A."/>
            <person name="Ramos J.L."/>
            <person name="Gallego J.R."/>
            <person name="Llorente I."/>
            <person name="Martins Dos Santos V.A."/>
            <person name="Jensen O.N."/>
            <person name="Pelaez A.I."/>
            <person name="Sanchez J."/>
            <person name="Ferrer M."/>
        </authorList>
    </citation>
    <scope>NUCLEOTIDE SEQUENCE</scope>
</reference>
<comment type="caution">
    <text evidence="1">The sequence shown here is derived from an EMBL/GenBank/DDBJ whole genome shotgun (WGS) entry which is preliminary data.</text>
</comment>
<accession>T1CS83</accession>
<evidence type="ECO:0000313" key="1">
    <source>
        <dbReference type="EMBL" id="EQD72155.1"/>
    </source>
</evidence>
<protein>
    <submittedName>
        <fullName evidence="1">Transposase IS116/IS110/IS902 family protein</fullName>
    </submittedName>
</protein>
<organism evidence="1">
    <name type="scientific">mine drainage metagenome</name>
    <dbReference type="NCBI Taxonomy" id="410659"/>
    <lineage>
        <taxon>unclassified sequences</taxon>
        <taxon>metagenomes</taxon>
        <taxon>ecological metagenomes</taxon>
    </lineage>
</organism>